<name>A0A834ALC8_9CHIR</name>
<accession>A0A834ALC8</accession>
<evidence type="ECO:0000313" key="1">
    <source>
        <dbReference type="EMBL" id="KAF6114489.1"/>
    </source>
</evidence>
<reference evidence="1 2" key="1">
    <citation type="journal article" date="2020" name="Nature">
        <title>Six reference-quality genomes reveal evolution of bat adaptations.</title>
        <authorList>
            <person name="Jebb D."/>
            <person name="Huang Z."/>
            <person name="Pippel M."/>
            <person name="Hughes G.M."/>
            <person name="Lavrichenko K."/>
            <person name="Devanna P."/>
            <person name="Winkler S."/>
            <person name="Jermiin L.S."/>
            <person name="Skirmuntt E.C."/>
            <person name="Katzourakis A."/>
            <person name="Burkitt-Gray L."/>
            <person name="Ray D.A."/>
            <person name="Sullivan K.A.M."/>
            <person name="Roscito J.G."/>
            <person name="Kirilenko B.M."/>
            <person name="Davalos L.M."/>
            <person name="Corthals A.P."/>
            <person name="Power M.L."/>
            <person name="Jones G."/>
            <person name="Ransome R.D."/>
            <person name="Dechmann D.K.N."/>
            <person name="Locatelli A.G."/>
            <person name="Puechmaille S.J."/>
            <person name="Fedrigo O."/>
            <person name="Jarvis E.D."/>
            <person name="Hiller M."/>
            <person name="Vernes S.C."/>
            <person name="Myers E.W."/>
            <person name="Teeling E.C."/>
        </authorList>
    </citation>
    <scope>NUCLEOTIDE SEQUENCE [LARGE SCALE GENOMIC DNA]</scope>
    <source>
        <strain evidence="1">Bat1K_MPI-CBG_1</strain>
    </source>
</reference>
<gene>
    <name evidence="1" type="ORF">HJG60_010481</name>
</gene>
<evidence type="ECO:0000313" key="2">
    <source>
        <dbReference type="Proteomes" id="UP000664940"/>
    </source>
</evidence>
<organism evidence="1 2">
    <name type="scientific">Phyllostomus discolor</name>
    <name type="common">pale spear-nosed bat</name>
    <dbReference type="NCBI Taxonomy" id="89673"/>
    <lineage>
        <taxon>Eukaryota</taxon>
        <taxon>Metazoa</taxon>
        <taxon>Chordata</taxon>
        <taxon>Craniata</taxon>
        <taxon>Vertebrata</taxon>
        <taxon>Euteleostomi</taxon>
        <taxon>Mammalia</taxon>
        <taxon>Eutheria</taxon>
        <taxon>Laurasiatheria</taxon>
        <taxon>Chiroptera</taxon>
        <taxon>Yangochiroptera</taxon>
        <taxon>Phyllostomidae</taxon>
        <taxon>Phyllostominae</taxon>
        <taxon>Phyllostomus</taxon>
    </lineage>
</organism>
<dbReference type="Proteomes" id="UP000664940">
    <property type="component" value="Unassembled WGS sequence"/>
</dbReference>
<proteinExistence type="predicted"/>
<dbReference type="AlphaFoldDB" id="A0A834ALC8"/>
<dbReference type="EMBL" id="JABVXQ010000004">
    <property type="protein sequence ID" value="KAF6114489.1"/>
    <property type="molecule type" value="Genomic_DNA"/>
</dbReference>
<sequence length="129" mass="14843">MTRVKAKTVFVMLKEKARPSYDVKFAASSGWFKQVKNHSLSHNGKASADVKADEEFLETLSEIIVKENYLSEHIFNTNGSSVFWKWMPERTFFHNEAKSMSGFKVSEDRVAVFLGGYVTGYKSKPFKMW</sequence>
<comment type="caution">
    <text evidence="1">The sequence shown here is derived from an EMBL/GenBank/DDBJ whole genome shotgun (WGS) entry which is preliminary data.</text>
</comment>
<protein>
    <submittedName>
        <fullName evidence="1">Uncharacterized protein</fullName>
    </submittedName>
</protein>